<organism evidence="2 3">
    <name type="scientific">Lithospermum erythrorhizon</name>
    <name type="common">Purple gromwell</name>
    <name type="synonym">Lithospermum officinale var. erythrorhizon</name>
    <dbReference type="NCBI Taxonomy" id="34254"/>
    <lineage>
        <taxon>Eukaryota</taxon>
        <taxon>Viridiplantae</taxon>
        <taxon>Streptophyta</taxon>
        <taxon>Embryophyta</taxon>
        <taxon>Tracheophyta</taxon>
        <taxon>Spermatophyta</taxon>
        <taxon>Magnoliopsida</taxon>
        <taxon>eudicotyledons</taxon>
        <taxon>Gunneridae</taxon>
        <taxon>Pentapetalae</taxon>
        <taxon>asterids</taxon>
        <taxon>lamiids</taxon>
        <taxon>Boraginales</taxon>
        <taxon>Boraginaceae</taxon>
        <taxon>Boraginoideae</taxon>
        <taxon>Lithospermeae</taxon>
        <taxon>Lithospermum</taxon>
    </lineage>
</organism>
<name>A0AAV3PQQ7_LITER</name>
<keyword evidence="3" id="KW-1185">Reference proteome</keyword>
<evidence type="ECO:0000313" key="3">
    <source>
        <dbReference type="Proteomes" id="UP001454036"/>
    </source>
</evidence>
<dbReference type="EMBL" id="BAABME010001949">
    <property type="protein sequence ID" value="GAA0152262.1"/>
    <property type="molecule type" value="Genomic_DNA"/>
</dbReference>
<gene>
    <name evidence="2" type="ORF">LIER_10782</name>
</gene>
<dbReference type="InterPro" id="IPR039537">
    <property type="entry name" value="Retrotran_Ty1/copia-like"/>
</dbReference>
<comment type="caution">
    <text evidence="2">The sequence shown here is derived from an EMBL/GenBank/DDBJ whole genome shotgun (WGS) entry which is preliminary data.</text>
</comment>
<dbReference type="PANTHER" id="PTHR42648">
    <property type="entry name" value="TRANSPOSASE, PUTATIVE-RELATED"/>
    <property type="match status" value="1"/>
</dbReference>
<dbReference type="Proteomes" id="UP001454036">
    <property type="component" value="Unassembled WGS sequence"/>
</dbReference>
<accession>A0AAV3PQQ7</accession>
<proteinExistence type="predicted"/>
<dbReference type="PANTHER" id="PTHR42648:SF21">
    <property type="entry name" value="CYSTEINE-RICH RLK (RECEPTOR-LIKE PROTEIN KINASE) 8"/>
    <property type="match status" value="1"/>
</dbReference>
<dbReference type="SUPFAM" id="SSF53098">
    <property type="entry name" value="Ribonuclease H-like"/>
    <property type="match status" value="1"/>
</dbReference>
<sequence>MAIQIQREKGVNIITIRSDHGKEFENSKFHEFCSVEGHGQSHVAWKEDTYEVLAKAINTTCHITLKSGTNTTAYEIWRGRKPNVQYFHIFGNVCYILVDREQRQKFDIKGDAGIFLGYSRNSRALRVYNKHTQVIMESINVKVIDKDISAEDEDQPTVPPTVELKDVKATLLDQHWINAMQEELVQFERNEVWELVPRPIDHNMIGTKLIFKNKSDEFGNVTNTRTEGVDFEEIFAPVA</sequence>
<dbReference type="Pfam" id="PF25597">
    <property type="entry name" value="SH3_retrovirus"/>
    <property type="match status" value="1"/>
</dbReference>
<protein>
    <recommendedName>
        <fullName evidence="1">Retroviral polymerase SH3-like domain-containing protein</fullName>
    </recommendedName>
</protein>
<reference evidence="2 3" key="1">
    <citation type="submission" date="2024-01" db="EMBL/GenBank/DDBJ databases">
        <title>The complete chloroplast genome sequence of Lithospermum erythrorhizon: insights into the phylogenetic relationship among Boraginaceae species and the maternal lineages of purple gromwells.</title>
        <authorList>
            <person name="Okada T."/>
            <person name="Watanabe K."/>
        </authorList>
    </citation>
    <scope>NUCLEOTIDE SEQUENCE [LARGE SCALE GENOMIC DNA]</scope>
</reference>
<evidence type="ECO:0000259" key="1">
    <source>
        <dbReference type="Pfam" id="PF25597"/>
    </source>
</evidence>
<dbReference type="InterPro" id="IPR057670">
    <property type="entry name" value="SH3_retrovirus"/>
</dbReference>
<evidence type="ECO:0000313" key="2">
    <source>
        <dbReference type="EMBL" id="GAA0152262.1"/>
    </source>
</evidence>
<dbReference type="AlphaFoldDB" id="A0AAV3PQQ7"/>
<dbReference type="InterPro" id="IPR012337">
    <property type="entry name" value="RNaseH-like_sf"/>
</dbReference>
<feature type="domain" description="Retroviral polymerase SH3-like" evidence="1">
    <location>
        <begin position="93"/>
        <end position="148"/>
    </location>
</feature>